<evidence type="ECO:0000259" key="4">
    <source>
        <dbReference type="Pfam" id="PF00725"/>
    </source>
</evidence>
<evidence type="ECO:0000313" key="8">
    <source>
        <dbReference type="Proteomes" id="UP001144397"/>
    </source>
</evidence>
<protein>
    <submittedName>
        <fullName evidence="6">3-hydroxyacyl-CoA dehydrogenase</fullName>
    </submittedName>
</protein>
<dbReference type="InterPro" id="IPR013328">
    <property type="entry name" value="6PGD_dom2"/>
</dbReference>
<evidence type="ECO:0000256" key="2">
    <source>
        <dbReference type="ARBA" id="ARBA00023002"/>
    </source>
</evidence>
<dbReference type="Gene3D" id="3.40.50.720">
    <property type="entry name" value="NAD(P)-binding Rossmann-like Domain"/>
    <property type="match status" value="1"/>
</dbReference>
<reference evidence="6" key="1">
    <citation type="submission" date="2022-12" db="EMBL/GenBank/DDBJ databases">
        <title>Reference genome sequencing for broad-spectrum identification of bacterial and archaeal isolates by mass spectrometry.</title>
        <authorList>
            <person name="Sekiguchi Y."/>
            <person name="Tourlousse D.M."/>
        </authorList>
    </citation>
    <scope>NUCLEOTIDE SEQUENCE</scope>
    <source>
        <strain evidence="6">301</strain>
    </source>
</reference>
<evidence type="ECO:0000256" key="1">
    <source>
        <dbReference type="ARBA" id="ARBA00009463"/>
    </source>
</evidence>
<dbReference type="EMBL" id="JAVDPY010000006">
    <property type="protein sequence ID" value="MDR6334897.1"/>
    <property type="molecule type" value="Genomic_DNA"/>
</dbReference>
<feature type="compositionally biased region" description="Low complexity" evidence="3">
    <location>
        <begin position="311"/>
        <end position="338"/>
    </location>
</feature>
<dbReference type="AlphaFoldDB" id="A0A9W6FMW9"/>
<dbReference type="GO" id="GO:0070403">
    <property type="term" value="F:NAD+ binding"/>
    <property type="evidence" value="ECO:0007669"/>
    <property type="project" value="InterPro"/>
</dbReference>
<keyword evidence="9" id="KW-1185">Reference proteome</keyword>
<feature type="region of interest" description="Disordered" evidence="3">
    <location>
        <begin position="310"/>
        <end position="338"/>
    </location>
</feature>
<evidence type="ECO:0000313" key="9">
    <source>
        <dbReference type="Proteomes" id="UP001245370"/>
    </source>
</evidence>
<evidence type="ECO:0000313" key="6">
    <source>
        <dbReference type="EMBL" id="GLI23882.1"/>
    </source>
</evidence>
<dbReference type="NCBIfam" id="NF004783">
    <property type="entry name" value="PRK06129.1"/>
    <property type="match status" value="1"/>
</dbReference>
<comment type="caution">
    <text evidence="6">The sequence shown here is derived from an EMBL/GenBank/DDBJ whole genome shotgun (WGS) entry which is preliminary data.</text>
</comment>
<dbReference type="InterPro" id="IPR006176">
    <property type="entry name" value="3-OHacyl-CoA_DH_NAD-bd"/>
</dbReference>
<dbReference type="PANTHER" id="PTHR48075:SF1">
    <property type="entry name" value="LAMBDA-CRYSTALLIN HOMOLOG"/>
    <property type="match status" value="1"/>
</dbReference>
<organism evidence="6 8">
    <name type="scientific">Xanthobacter flavus</name>
    <dbReference type="NCBI Taxonomy" id="281"/>
    <lineage>
        <taxon>Bacteria</taxon>
        <taxon>Pseudomonadati</taxon>
        <taxon>Pseudomonadota</taxon>
        <taxon>Alphaproteobacteria</taxon>
        <taxon>Hyphomicrobiales</taxon>
        <taxon>Xanthobacteraceae</taxon>
        <taxon>Xanthobacter</taxon>
    </lineage>
</organism>
<evidence type="ECO:0000313" key="7">
    <source>
        <dbReference type="EMBL" id="MDR6334897.1"/>
    </source>
</evidence>
<gene>
    <name evidence="7" type="ORF">GGQ86_003387</name>
    <name evidence="6" type="ORF">XFLAVUS301_35560</name>
</gene>
<dbReference type="InterPro" id="IPR008927">
    <property type="entry name" value="6-PGluconate_DH-like_C_sf"/>
</dbReference>
<dbReference type="Proteomes" id="UP001245370">
    <property type="component" value="Unassembled WGS sequence"/>
</dbReference>
<keyword evidence="2" id="KW-0560">Oxidoreductase</keyword>
<dbReference type="InterPro" id="IPR006108">
    <property type="entry name" value="3HC_DH_C"/>
</dbReference>
<sequence>MTEGRSGPVTLVGGGSMGVGWAIVFARSGIEVRVHDASTDVRRGVLPAVAERLAALAAHGLLDAAPREVMARVRVVDTLADALDGAVHVQESVPERLDLKTELFRAMDELASPDAVLASSTSSLPASEFADGLPGRARCLVAHPANPPHLLPIVEIVPAPFTDPVAAERTRALMARAGQVPVVLKREVNGFIYNRLQGAVLREAYWMLEQGIADVADIDRVMTSGLGLRWSIVGPFETSDLNYRGGLAEHAQRMGERYRQMGAERGQPEGWSEALVARATAERRALLPLEDWEARVAWRDERLMAARAAEHGAAGQAKDAPYNAPAGATAAGGSREGA</sequence>
<reference evidence="7 9" key="2">
    <citation type="submission" date="2023-07" db="EMBL/GenBank/DDBJ databases">
        <title>Genomic Encyclopedia of Type Strains, Phase IV (KMG-IV): sequencing the most valuable type-strain genomes for metagenomic binning, comparative biology and taxonomic classification.</title>
        <authorList>
            <person name="Goeker M."/>
        </authorList>
    </citation>
    <scope>NUCLEOTIDE SEQUENCE [LARGE SCALE GENOMIC DNA]</scope>
    <source>
        <strain evidence="7 9">DSM 338</strain>
    </source>
</reference>
<dbReference type="Gene3D" id="1.10.1040.10">
    <property type="entry name" value="N-(1-d-carboxylethyl)-l-norvaline Dehydrogenase, domain 2"/>
    <property type="match status" value="1"/>
</dbReference>
<dbReference type="InterPro" id="IPR006180">
    <property type="entry name" value="3-OHacyl-CoA_DH_CS"/>
</dbReference>
<evidence type="ECO:0000256" key="3">
    <source>
        <dbReference type="SAM" id="MobiDB-lite"/>
    </source>
</evidence>
<dbReference type="InterPro" id="IPR036291">
    <property type="entry name" value="NAD(P)-bd_dom_sf"/>
</dbReference>
<feature type="domain" description="3-hydroxyacyl-CoA dehydrogenase C-terminal" evidence="4">
    <location>
        <begin position="190"/>
        <end position="276"/>
    </location>
</feature>
<feature type="domain" description="3-hydroxyacyl-CoA dehydrogenase NAD binding" evidence="5">
    <location>
        <begin position="9"/>
        <end position="185"/>
    </location>
</feature>
<dbReference type="Proteomes" id="UP001144397">
    <property type="component" value="Unassembled WGS sequence"/>
</dbReference>
<dbReference type="PANTHER" id="PTHR48075">
    <property type="entry name" value="3-HYDROXYACYL-COA DEHYDROGENASE FAMILY PROTEIN"/>
    <property type="match status" value="1"/>
</dbReference>
<dbReference type="Pfam" id="PF00725">
    <property type="entry name" value="3HCDH"/>
    <property type="match status" value="1"/>
</dbReference>
<proteinExistence type="inferred from homology"/>
<dbReference type="GeneID" id="95764337"/>
<dbReference type="GO" id="GO:0006631">
    <property type="term" value="P:fatty acid metabolic process"/>
    <property type="evidence" value="ECO:0007669"/>
    <property type="project" value="InterPro"/>
</dbReference>
<dbReference type="PROSITE" id="PS00067">
    <property type="entry name" value="3HCDH"/>
    <property type="match status" value="1"/>
</dbReference>
<accession>A0A9W6FMW9</accession>
<dbReference type="Pfam" id="PF02737">
    <property type="entry name" value="3HCDH_N"/>
    <property type="match status" value="1"/>
</dbReference>
<evidence type="ECO:0000259" key="5">
    <source>
        <dbReference type="Pfam" id="PF02737"/>
    </source>
</evidence>
<dbReference type="SUPFAM" id="SSF48179">
    <property type="entry name" value="6-phosphogluconate dehydrogenase C-terminal domain-like"/>
    <property type="match status" value="1"/>
</dbReference>
<comment type="similarity">
    <text evidence="1">Belongs to the 3-hydroxyacyl-CoA dehydrogenase family.</text>
</comment>
<dbReference type="EMBL" id="BSDO01000005">
    <property type="protein sequence ID" value="GLI23882.1"/>
    <property type="molecule type" value="Genomic_DNA"/>
</dbReference>
<name>A0A9W6FMW9_XANFL</name>
<dbReference type="RefSeq" id="WP_281808706.1">
    <property type="nucleotide sequence ID" value="NZ_BSDO01000005.1"/>
</dbReference>
<dbReference type="GO" id="GO:0050104">
    <property type="term" value="F:L-gulonate 3-dehydrogenase activity"/>
    <property type="evidence" value="ECO:0007669"/>
    <property type="project" value="TreeGrafter"/>
</dbReference>
<dbReference type="SUPFAM" id="SSF51735">
    <property type="entry name" value="NAD(P)-binding Rossmann-fold domains"/>
    <property type="match status" value="1"/>
</dbReference>